<feature type="chain" id="PRO_5015526552" description="Secreted protein" evidence="3">
    <location>
        <begin position="36"/>
        <end position="183"/>
    </location>
</feature>
<organism evidence="4 5">
    <name type="scientific">Trichoderma asperellum (strain ATCC 204424 / CBS 433.97 / NBRC 101777)</name>
    <dbReference type="NCBI Taxonomy" id="1042311"/>
    <lineage>
        <taxon>Eukaryota</taxon>
        <taxon>Fungi</taxon>
        <taxon>Dikarya</taxon>
        <taxon>Ascomycota</taxon>
        <taxon>Pezizomycotina</taxon>
        <taxon>Sordariomycetes</taxon>
        <taxon>Hypocreomycetidae</taxon>
        <taxon>Hypocreales</taxon>
        <taxon>Hypocreaceae</taxon>
        <taxon>Trichoderma</taxon>
    </lineage>
</organism>
<evidence type="ECO:0000256" key="2">
    <source>
        <dbReference type="SAM" id="Phobius"/>
    </source>
</evidence>
<sequence>MPDSTSGWGSIFLKCLPSLALGTICWWQCWDTASGSPRIPIFTTAAKKPKSPVFTCNTKLYTQGHELGFAGSSQSPQESLLPVQRAREQATDRKAPNQTSISPTCLSLLPKFPANFPRRRGSVCWRRAIHLVFFFFFFFFFACNASKGLIFRPCDSRAMAEAIGCLASKIATLVLIRDDPAAG</sequence>
<dbReference type="EMBL" id="KZ679257">
    <property type="protein sequence ID" value="PTB45502.1"/>
    <property type="molecule type" value="Genomic_DNA"/>
</dbReference>
<keyword evidence="2" id="KW-1133">Transmembrane helix</keyword>
<accession>A0A2T3ZL39</accession>
<evidence type="ECO:0000313" key="4">
    <source>
        <dbReference type="EMBL" id="PTB45502.1"/>
    </source>
</evidence>
<evidence type="ECO:0008006" key="6">
    <source>
        <dbReference type="Google" id="ProtNLM"/>
    </source>
</evidence>
<gene>
    <name evidence="4" type="ORF">M441DRAFT_319087</name>
</gene>
<name>A0A2T3ZL39_TRIA4</name>
<keyword evidence="2" id="KW-0472">Membrane</keyword>
<evidence type="ECO:0000256" key="1">
    <source>
        <dbReference type="SAM" id="MobiDB-lite"/>
    </source>
</evidence>
<feature type="region of interest" description="Disordered" evidence="1">
    <location>
        <begin position="71"/>
        <end position="99"/>
    </location>
</feature>
<keyword evidence="3" id="KW-0732">Signal</keyword>
<protein>
    <recommendedName>
        <fullName evidence="6">Secreted protein</fullName>
    </recommendedName>
</protein>
<keyword evidence="5" id="KW-1185">Reference proteome</keyword>
<feature type="transmembrane region" description="Helical" evidence="2">
    <location>
        <begin position="128"/>
        <end position="150"/>
    </location>
</feature>
<feature type="compositionally biased region" description="Basic and acidic residues" evidence="1">
    <location>
        <begin position="85"/>
        <end position="95"/>
    </location>
</feature>
<feature type="signal peptide" evidence="3">
    <location>
        <begin position="1"/>
        <end position="35"/>
    </location>
</feature>
<reference evidence="4 5" key="1">
    <citation type="submission" date="2016-07" db="EMBL/GenBank/DDBJ databases">
        <title>Multiple horizontal gene transfer events from other fungi enriched the ability of initially mycotrophic Trichoderma (Ascomycota) to feed on dead plant biomass.</title>
        <authorList>
            <consortium name="DOE Joint Genome Institute"/>
            <person name="Aerts A."/>
            <person name="Atanasova L."/>
            <person name="Chenthamara K."/>
            <person name="Zhang J."/>
            <person name="Grujic M."/>
            <person name="Henrissat B."/>
            <person name="Kuo A."/>
            <person name="Salamov A."/>
            <person name="Lipzen A."/>
            <person name="Labutti K."/>
            <person name="Barry K."/>
            <person name="Miao Y."/>
            <person name="Rahimi M.J."/>
            <person name="Shen Q."/>
            <person name="Grigoriev I.V."/>
            <person name="Kubicek C.P."/>
            <person name="Druzhinina I.S."/>
        </authorList>
    </citation>
    <scope>NUCLEOTIDE SEQUENCE [LARGE SCALE GENOMIC DNA]</scope>
    <source>
        <strain evidence="4 5">CBS 433.97</strain>
    </source>
</reference>
<proteinExistence type="predicted"/>
<dbReference type="AlphaFoldDB" id="A0A2T3ZL39"/>
<dbReference type="Proteomes" id="UP000240493">
    <property type="component" value="Unassembled WGS sequence"/>
</dbReference>
<evidence type="ECO:0000256" key="3">
    <source>
        <dbReference type="SAM" id="SignalP"/>
    </source>
</evidence>
<evidence type="ECO:0000313" key="5">
    <source>
        <dbReference type="Proteomes" id="UP000240493"/>
    </source>
</evidence>
<keyword evidence="2" id="KW-0812">Transmembrane</keyword>